<organism evidence="2 3">
    <name type="scientific">Candidatus Woesebacteria bacterium RBG_16_34_12</name>
    <dbReference type="NCBI Taxonomy" id="1802480"/>
    <lineage>
        <taxon>Bacteria</taxon>
        <taxon>Candidatus Woeseibacteriota</taxon>
    </lineage>
</organism>
<dbReference type="EMBL" id="MGFS01000016">
    <property type="protein sequence ID" value="OGM11453.1"/>
    <property type="molecule type" value="Genomic_DNA"/>
</dbReference>
<feature type="transmembrane region" description="Helical" evidence="1">
    <location>
        <begin position="29"/>
        <end position="51"/>
    </location>
</feature>
<evidence type="ECO:0008006" key="4">
    <source>
        <dbReference type="Google" id="ProtNLM"/>
    </source>
</evidence>
<reference evidence="2 3" key="1">
    <citation type="journal article" date="2016" name="Nat. Commun.">
        <title>Thousands of microbial genomes shed light on interconnected biogeochemical processes in an aquifer system.</title>
        <authorList>
            <person name="Anantharaman K."/>
            <person name="Brown C.T."/>
            <person name="Hug L.A."/>
            <person name="Sharon I."/>
            <person name="Castelle C.J."/>
            <person name="Probst A.J."/>
            <person name="Thomas B.C."/>
            <person name="Singh A."/>
            <person name="Wilkins M.J."/>
            <person name="Karaoz U."/>
            <person name="Brodie E.L."/>
            <person name="Williams K.H."/>
            <person name="Hubbard S.S."/>
            <person name="Banfield J.F."/>
        </authorList>
    </citation>
    <scope>NUCLEOTIDE SEQUENCE [LARGE SCALE GENOMIC DNA]</scope>
</reference>
<proteinExistence type="predicted"/>
<gene>
    <name evidence="2" type="ORF">A2Z22_00180</name>
</gene>
<keyword evidence="1" id="KW-1133">Transmembrane helix</keyword>
<sequence length="177" mass="19808">MNKSAINLLPVALAPKTFFINFAKNLKKLAILGFVALIITATVSITIFILFTNQINGLIKEEEDLKKSIKALEETEQRLILVQDRLTKADNILSQTKLNDEVPKAKSFIDDLPEKVIYSNVAIAPNNFKINLFTDDSEALAELFTKIIVSGKYQKVTLRSLNFNSEKGYSTSIDLNL</sequence>
<comment type="caution">
    <text evidence="2">The sequence shown here is derived from an EMBL/GenBank/DDBJ whole genome shotgun (WGS) entry which is preliminary data.</text>
</comment>
<name>A0A1F7X902_9BACT</name>
<dbReference type="Proteomes" id="UP000177053">
    <property type="component" value="Unassembled WGS sequence"/>
</dbReference>
<evidence type="ECO:0000313" key="2">
    <source>
        <dbReference type="EMBL" id="OGM11453.1"/>
    </source>
</evidence>
<evidence type="ECO:0000313" key="3">
    <source>
        <dbReference type="Proteomes" id="UP000177053"/>
    </source>
</evidence>
<evidence type="ECO:0000256" key="1">
    <source>
        <dbReference type="SAM" id="Phobius"/>
    </source>
</evidence>
<protein>
    <recommendedName>
        <fullName evidence="4">Fimbrial assembly protein</fullName>
    </recommendedName>
</protein>
<dbReference type="AlphaFoldDB" id="A0A1F7X902"/>
<keyword evidence="1" id="KW-0472">Membrane</keyword>
<accession>A0A1F7X902</accession>
<keyword evidence="1" id="KW-0812">Transmembrane</keyword>